<organism evidence="8">
    <name type="scientific">hydrothermal vent metagenome</name>
    <dbReference type="NCBI Taxonomy" id="652676"/>
    <lineage>
        <taxon>unclassified sequences</taxon>
        <taxon>metagenomes</taxon>
        <taxon>ecological metagenomes</taxon>
    </lineage>
</organism>
<evidence type="ECO:0008006" key="9">
    <source>
        <dbReference type="Google" id="ProtNLM"/>
    </source>
</evidence>
<feature type="transmembrane region" description="Helical" evidence="7">
    <location>
        <begin position="74"/>
        <end position="94"/>
    </location>
</feature>
<dbReference type="InterPro" id="IPR002781">
    <property type="entry name" value="TM_pro_TauE-like"/>
</dbReference>
<evidence type="ECO:0000256" key="6">
    <source>
        <dbReference type="ARBA" id="ARBA00023136"/>
    </source>
</evidence>
<comment type="subcellular location">
    <subcellularLocation>
        <location evidence="1">Cell membrane</location>
        <topology evidence="1">Multi-pass membrane protein</topology>
    </subcellularLocation>
</comment>
<feature type="transmembrane region" description="Helical" evidence="7">
    <location>
        <begin position="201"/>
        <end position="219"/>
    </location>
</feature>
<evidence type="ECO:0000256" key="4">
    <source>
        <dbReference type="ARBA" id="ARBA00022692"/>
    </source>
</evidence>
<keyword evidence="2" id="KW-0813">Transport</keyword>
<name>A0A170PNW7_9ZZZZ</name>
<dbReference type="PANTHER" id="PTHR30269:SF0">
    <property type="entry name" value="MEMBRANE TRANSPORTER PROTEIN YFCA-RELATED"/>
    <property type="match status" value="1"/>
</dbReference>
<evidence type="ECO:0000256" key="3">
    <source>
        <dbReference type="ARBA" id="ARBA00022475"/>
    </source>
</evidence>
<dbReference type="PANTHER" id="PTHR30269">
    <property type="entry name" value="TRANSMEMBRANE PROTEIN YFCA"/>
    <property type="match status" value="1"/>
</dbReference>
<keyword evidence="6 7" id="KW-0472">Membrane</keyword>
<keyword evidence="5 7" id="KW-1133">Transmembrane helix</keyword>
<feature type="transmembrane region" description="Helical" evidence="7">
    <location>
        <begin position="139"/>
        <end position="164"/>
    </location>
</feature>
<evidence type="ECO:0000256" key="7">
    <source>
        <dbReference type="SAM" id="Phobius"/>
    </source>
</evidence>
<feature type="transmembrane region" description="Helical" evidence="7">
    <location>
        <begin position="231"/>
        <end position="251"/>
    </location>
</feature>
<sequence length="255" mass="26032">MADLAGLALAAGAGLLAGAMNALAGGGTFATMPTLIALGLPSPVANATSNVALQPGLGASAWAYRNDLAPLAGFSMPLLAAITFAGGLAGSLLLVATPARLFDIVIPWLLLLATIVLAFGRRAAAALHRRVAIGPRTLVVTQILLGIYGGYFGGGVGLMMTAAFGLLAHQEPHKMAGARTLMGALANAAAALIFILAGMVRWIFCIPMLLGAIVGGYFGARLGRVLPPLAIRLWTLLVTAGTTMVFFWRAYGQAP</sequence>
<evidence type="ECO:0000256" key="5">
    <source>
        <dbReference type="ARBA" id="ARBA00022989"/>
    </source>
</evidence>
<evidence type="ECO:0000256" key="2">
    <source>
        <dbReference type="ARBA" id="ARBA00022448"/>
    </source>
</evidence>
<dbReference type="AlphaFoldDB" id="A0A170PNW7"/>
<reference evidence="8" key="1">
    <citation type="submission" date="2015-10" db="EMBL/GenBank/DDBJ databases">
        <authorList>
            <person name="Gilbert D.G."/>
        </authorList>
    </citation>
    <scope>NUCLEOTIDE SEQUENCE</scope>
</reference>
<evidence type="ECO:0000313" key="8">
    <source>
        <dbReference type="EMBL" id="CUS44752.1"/>
    </source>
</evidence>
<accession>A0A170PNW7</accession>
<dbReference type="InterPro" id="IPR052017">
    <property type="entry name" value="TSUP"/>
</dbReference>
<protein>
    <recommendedName>
        <fullName evidence="9">Membrane transporter protein</fullName>
    </recommendedName>
</protein>
<keyword evidence="4 7" id="KW-0812">Transmembrane</keyword>
<proteinExistence type="predicted"/>
<dbReference type="GO" id="GO:0005886">
    <property type="term" value="C:plasma membrane"/>
    <property type="evidence" value="ECO:0007669"/>
    <property type="project" value="UniProtKB-SubCell"/>
</dbReference>
<evidence type="ECO:0000256" key="1">
    <source>
        <dbReference type="ARBA" id="ARBA00004651"/>
    </source>
</evidence>
<gene>
    <name evidence="8" type="ORF">MGWOODY_Smn3837</name>
</gene>
<feature type="transmembrane region" description="Helical" evidence="7">
    <location>
        <begin position="101"/>
        <end position="119"/>
    </location>
</feature>
<keyword evidence="3" id="KW-1003">Cell membrane</keyword>
<dbReference type="Pfam" id="PF01925">
    <property type="entry name" value="TauE"/>
    <property type="match status" value="1"/>
</dbReference>
<feature type="transmembrane region" description="Helical" evidence="7">
    <location>
        <begin position="176"/>
        <end position="195"/>
    </location>
</feature>
<dbReference type="EMBL" id="CZQE01000176">
    <property type="protein sequence ID" value="CUS44752.1"/>
    <property type="molecule type" value="Genomic_DNA"/>
</dbReference>